<name>A0ABS9UVL0_9BACT</name>
<evidence type="ECO:0000256" key="1">
    <source>
        <dbReference type="SAM" id="MobiDB-lite"/>
    </source>
</evidence>
<dbReference type="SUPFAM" id="SSF50969">
    <property type="entry name" value="YVTN repeat-like/Quinoprotein amine dehydrogenase"/>
    <property type="match status" value="1"/>
</dbReference>
<evidence type="ECO:0000313" key="2">
    <source>
        <dbReference type="EMBL" id="MCH7408207.1"/>
    </source>
</evidence>
<dbReference type="Gene3D" id="2.60.40.10">
    <property type="entry name" value="Immunoglobulins"/>
    <property type="match status" value="2"/>
</dbReference>
<feature type="compositionally biased region" description="Gly residues" evidence="1">
    <location>
        <begin position="515"/>
        <end position="536"/>
    </location>
</feature>
<dbReference type="InterPro" id="IPR013783">
    <property type="entry name" value="Ig-like_fold"/>
</dbReference>
<dbReference type="InterPro" id="IPR011044">
    <property type="entry name" value="Quino_amine_DH_bsu"/>
</dbReference>
<protein>
    <submittedName>
        <fullName evidence="2">Gliding motility-associated C-terminal domain-containing protein</fullName>
    </submittedName>
</protein>
<dbReference type="RefSeq" id="WP_241346252.1">
    <property type="nucleotide sequence ID" value="NZ_JAKZGP010000003.1"/>
</dbReference>
<reference evidence="2" key="1">
    <citation type="submission" date="2022-03" db="EMBL/GenBank/DDBJ databases">
        <title>De novo assembled genomes of Belliella spp. (Cyclobacteriaceae) strains.</title>
        <authorList>
            <person name="Szabo A."/>
            <person name="Korponai K."/>
            <person name="Felfoldi T."/>
        </authorList>
    </citation>
    <scope>NUCLEOTIDE SEQUENCE</scope>
    <source>
        <strain evidence="2">DSM 111904</strain>
    </source>
</reference>
<comment type="caution">
    <text evidence="2">The sequence shown here is derived from an EMBL/GenBank/DDBJ whole genome shotgun (WGS) entry which is preliminary data.</text>
</comment>
<gene>
    <name evidence="2" type="ORF">MM239_02280</name>
</gene>
<evidence type="ECO:0000313" key="3">
    <source>
        <dbReference type="Proteomes" id="UP001165489"/>
    </source>
</evidence>
<feature type="region of interest" description="Disordered" evidence="1">
    <location>
        <begin position="513"/>
        <end position="537"/>
    </location>
</feature>
<organism evidence="2 3">
    <name type="scientific">Belliella filtrata</name>
    <dbReference type="NCBI Taxonomy" id="2923435"/>
    <lineage>
        <taxon>Bacteria</taxon>
        <taxon>Pseudomonadati</taxon>
        <taxon>Bacteroidota</taxon>
        <taxon>Cytophagia</taxon>
        <taxon>Cytophagales</taxon>
        <taxon>Cyclobacteriaceae</taxon>
        <taxon>Belliella</taxon>
    </lineage>
</organism>
<proteinExistence type="predicted"/>
<sequence>MKSLLNNIKFLKFFTGIGLFFYLLLPFLSFSQGVNNNEWIFGYCNDDNIKRVVSFGRGSEPTIRDISGAYNSNNSAVAVDPITGNVIFYTDGELIYNGDNNIMTGVGNGVNGNSEGRQQVAIGTLDYEPNGNRLFYTFYVSTTGQLQYAVVDMNAPGDGGAGLLPNQPPLGEVISPNSVIGPAEGSIAVVKSAQSPSYLISFTGGSLISRRIEDTQGDFTNTDDINIPFTPKAIIFNEDSGQLILIPEGNGEDLIVIDFDTSDGTFGAVSTIAQSGGDDPIEGVSYSPDGAFIYFSRGDQILRVPANDLDASSELIPLENDVFKIYDLKIGPDGRLYYIYEEVEGGPQLLGRVDNPNEEEIEGLEINEDPFNGVDFCGRIFPQFAPNADVDAQVDFTWQPDEPCSNNPVQLTSTITPENYRPVSFEWSFEPELTDEDGDPIEMDFNQEHLLLPAEATSGESVTATLVVTFADGTTSEVTHTITLSPNDLQANFTPQDTTICEPCLDLMPLLEAQQGGGQDGGQGPGVGGPGGGGGEFEYFWSNKRDEGWGPEASNEVCEPGLYWALVREQGSTCYAYATIRVRIWGEDDQSNNIWYFGDGAGMDFNLDPDDPEGPMPRPVTHPQNIPAGTTTISDETGQVLFYTDGSTVWDLNGNVMQNGEDIGGSSQASEGVIAVPVPQEETMFYLFTTSTAADGSSQVKYSLVDIKAENPTGVGNVVTKDNFLFSPATQHSSALAAGDTTWVLFHELGNNTFRAYPVGALGIGSPVFSSVGSTHGFNSGVGGMKFSPDGTKVAVTIQDGACSKVELFDFDQSSGQLTEYALLDLGCDNDEVYGVEFSNDSDRLFVSYTGNGGKVEEFIIQSPSSEDEGDDCGSCLENASSSAERATCILDSRNDLGINGPIGAIQMGPLGDIYVARPGQPYLGTIRPGSNCEQSTGTTEGFELLPGTSSNLGLPSFVQQSGSSIPEPAISGPDQLCLDPETGAEGLFEGAGEPDIDSYFWTIVHEDGEVELDNFGGPGEDFQNHTHFFQREGLYTVTLVVDRCTEIGYYSEDNSIQVRVIAPPTITLENDVTLCVGNPVTLTAIDGYDPAEGLYDFEWRNAAGFQIGDENSNSITIDEESVYTVTVSFRRPEGGNEEDEFNTCPASSAVFVGPAFEFELTQSAEEVCYDESLVIFAPDTPVAGEWFYQRAGDPDRVQFPVGLAFELEIEPSLDLPSPGQYEIIFVTEDPIVEGCLVEKVLELEVFPLPNFDIVILIPETECGVDDGSFEIEALIDMDILEILETGDQYQNVSTGDVFTLIDLAPGNYTIRGQTAFGCEYSQTVTIANANPPAELENMTLLSTDETCGNNEILPGSITITLENAPSENYTYTITRQGDGLELSGTIESQVTLVTGLGYGVYEVQVEDENGCAVPVGSVDIARRFLADFNVPTTIVACESFELEISTQQNLVFTVTDPSGATVAPDSDGIYLLTVSGEYIVFGEDPSGDSCSRERFMNVTINDAIQFELSDPQVDCVDGVTYEAILTGTNASDVFFFWRNDVGEVVGRSQTFRPRMPGDYSLDVQPRVGSNCPTPVIPFTVEEFESSIDYELEVLPFCAEDVFTLISINGELENTSISWFRIVGQNRLQLAEFSDQVEITVIEDGLYEVEILNNFGCLVGREQISIRQSDLEAPDLEASYTICELENVLQEITPGQYENYAWYKDGEEEPLSLAPTFTPTEAGSYRLVVFDEVGCEEEVRFEVVDDCDIIVRFPNAMIPSDPNKQFVVYTSEFVDELAVFIYNRWGELIFYCEQTSLPGDSTTGYCPWDGKVNGVSVPIGTYPVVVRFRSNNQNVTKTLKDAIIVIE</sequence>
<dbReference type="EMBL" id="JAKZGP010000003">
    <property type="protein sequence ID" value="MCH7408207.1"/>
    <property type="molecule type" value="Genomic_DNA"/>
</dbReference>
<keyword evidence="3" id="KW-1185">Reference proteome</keyword>
<accession>A0ABS9UVL0</accession>
<dbReference type="Proteomes" id="UP001165489">
    <property type="component" value="Unassembled WGS sequence"/>
</dbReference>